<dbReference type="InterPro" id="IPR001173">
    <property type="entry name" value="Glyco_trans_2-like"/>
</dbReference>
<comment type="subcellular location">
    <subcellularLocation>
        <location evidence="1">Cell membrane</location>
    </subcellularLocation>
</comment>
<evidence type="ECO:0000256" key="3">
    <source>
        <dbReference type="ARBA" id="ARBA00022676"/>
    </source>
</evidence>
<keyword evidence="3" id="KW-0328">Glycosyltransferase</keyword>
<dbReference type="CDD" id="cd02522">
    <property type="entry name" value="GT_2_like_a"/>
    <property type="match status" value="1"/>
</dbReference>
<keyword evidence="5" id="KW-0472">Membrane</keyword>
<evidence type="ECO:0000313" key="7">
    <source>
        <dbReference type="EMBL" id="TWT42578.1"/>
    </source>
</evidence>
<dbReference type="PANTHER" id="PTHR43646:SF2">
    <property type="entry name" value="GLYCOSYLTRANSFERASE 2-LIKE DOMAIN-CONTAINING PROTEIN"/>
    <property type="match status" value="1"/>
</dbReference>
<dbReference type="GO" id="GO:0005886">
    <property type="term" value="C:plasma membrane"/>
    <property type="evidence" value="ECO:0007669"/>
    <property type="project" value="UniProtKB-SubCell"/>
</dbReference>
<dbReference type="EMBL" id="SJPH01000007">
    <property type="protein sequence ID" value="TWT42578.1"/>
    <property type="molecule type" value="Genomic_DNA"/>
</dbReference>
<keyword evidence="2" id="KW-1003">Cell membrane</keyword>
<evidence type="ECO:0000259" key="6">
    <source>
        <dbReference type="Pfam" id="PF00535"/>
    </source>
</evidence>
<keyword evidence="8" id="KW-1185">Reference proteome</keyword>
<evidence type="ECO:0000256" key="5">
    <source>
        <dbReference type="ARBA" id="ARBA00023136"/>
    </source>
</evidence>
<organism evidence="7 8">
    <name type="scientific">Botrimarina hoheduenensis</name>
    <dbReference type="NCBI Taxonomy" id="2528000"/>
    <lineage>
        <taxon>Bacteria</taxon>
        <taxon>Pseudomonadati</taxon>
        <taxon>Planctomycetota</taxon>
        <taxon>Planctomycetia</taxon>
        <taxon>Pirellulales</taxon>
        <taxon>Lacipirellulaceae</taxon>
        <taxon>Botrimarina</taxon>
    </lineage>
</organism>
<dbReference type="NCBIfam" id="TIGR04283">
    <property type="entry name" value="glyco_like_mftF"/>
    <property type="match status" value="1"/>
</dbReference>
<dbReference type="RefSeq" id="WP_231931056.1">
    <property type="nucleotide sequence ID" value="NZ_SJPH01000007.1"/>
</dbReference>
<protein>
    <submittedName>
        <fullName evidence="7">Glycosyl transferase family 2</fullName>
    </submittedName>
</protein>
<comment type="caution">
    <text evidence="7">The sequence shown here is derived from an EMBL/GenBank/DDBJ whole genome shotgun (WGS) entry which is preliminary data.</text>
</comment>
<dbReference type="AlphaFoldDB" id="A0A5C5VVH1"/>
<feature type="domain" description="Glycosyltransferase 2-like" evidence="6">
    <location>
        <begin position="2"/>
        <end position="123"/>
    </location>
</feature>
<dbReference type="InterPro" id="IPR029044">
    <property type="entry name" value="Nucleotide-diphossugar_trans"/>
</dbReference>
<dbReference type="Pfam" id="PF00535">
    <property type="entry name" value="Glycos_transf_2"/>
    <property type="match status" value="1"/>
</dbReference>
<dbReference type="InterPro" id="IPR026461">
    <property type="entry name" value="Trfase_2_rSAM/seldom_assoc"/>
</dbReference>
<proteinExistence type="predicted"/>
<dbReference type="SUPFAM" id="SSF53448">
    <property type="entry name" value="Nucleotide-diphospho-sugar transferases"/>
    <property type="match status" value="1"/>
</dbReference>
<name>A0A5C5VVH1_9BACT</name>
<dbReference type="PANTHER" id="PTHR43646">
    <property type="entry name" value="GLYCOSYLTRANSFERASE"/>
    <property type="match status" value="1"/>
</dbReference>
<keyword evidence="4 7" id="KW-0808">Transferase</keyword>
<evidence type="ECO:0000256" key="2">
    <source>
        <dbReference type="ARBA" id="ARBA00022475"/>
    </source>
</evidence>
<gene>
    <name evidence="7" type="ORF">Pla111_28840</name>
</gene>
<evidence type="ECO:0000256" key="1">
    <source>
        <dbReference type="ARBA" id="ARBA00004236"/>
    </source>
</evidence>
<dbReference type="GO" id="GO:0016757">
    <property type="term" value="F:glycosyltransferase activity"/>
    <property type="evidence" value="ECO:0007669"/>
    <property type="project" value="UniProtKB-KW"/>
</dbReference>
<sequence>MILPTLNEAPNVAGAIASARAIDCPQAPLAEVIVADGGSDDGTTDRAQAAGATVINAPRGRGRQLRAGIARATGDVLLMLHADNRLPPTAGEQIARALTNPRVVCGAFRQRIDATGFGYRLLEQGNAFRAGWLGLPYGDQAIFLRREALEALGGVPPLPLLEEIALMQRFGRQRRERGYGRPVLVPGPLLVSARRWQQTGVVRQTLRNWGILSAFLLGTPAERLVAWYAPPNSPAEERGESLPPAT</sequence>
<evidence type="ECO:0000313" key="8">
    <source>
        <dbReference type="Proteomes" id="UP000318995"/>
    </source>
</evidence>
<evidence type="ECO:0000256" key="4">
    <source>
        <dbReference type="ARBA" id="ARBA00022679"/>
    </source>
</evidence>
<accession>A0A5C5VVH1</accession>
<dbReference type="Gene3D" id="3.90.550.10">
    <property type="entry name" value="Spore Coat Polysaccharide Biosynthesis Protein SpsA, Chain A"/>
    <property type="match status" value="1"/>
</dbReference>
<dbReference type="Proteomes" id="UP000318995">
    <property type="component" value="Unassembled WGS sequence"/>
</dbReference>
<reference evidence="7 8" key="1">
    <citation type="submission" date="2019-02" db="EMBL/GenBank/DDBJ databases">
        <title>Deep-cultivation of Planctomycetes and their phenomic and genomic characterization uncovers novel biology.</title>
        <authorList>
            <person name="Wiegand S."/>
            <person name="Jogler M."/>
            <person name="Boedeker C."/>
            <person name="Pinto D."/>
            <person name="Vollmers J."/>
            <person name="Rivas-Marin E."/>
            <person name="Kohn T."/>
            <person name="Peeters S.H."/>
            <person name="Heuer A."/>
            <person name="Rast P."/>
            <person name="Oberbeckmann S."/>
            <person name="Bunk B."/>
            <person name="Jeske O."/>
            <person name="Meyerdierks A."/>
            <person name="Storesund J.E."/>
            <person name="Kallscheuer N."/>
            <person name="Luecker S."/>
            <person name="Lage O.M."/>
            <person name="Pohl T."/>
            <person name="Merkel B.J."/>
            <person name="Hornburger P."/>
            <person name="Mueller R.-W."/>
            <person name="Bruemmer F."/>
            <person name="Labrenz M."/>
            <person name="Spormann A.M."/>
            <person name="Op Den Camp H."/>
            <person name="Overmann J."/>
            <person name="Amann R."/>
            <person name="Jetten M.S.M."/>
            <person name="Mascher T."/>
            <person name="Medema M.H."/>
            <person name="Devos D.P."/>
            <person name="Kaster A.-K."/>
            <person name="Ovreas L."/>
            <person name="Rohde M."/>
            <person name="Galperin M.Y."/>
            <person name="Jogler C."/>
        </authorList>
    </citation>
    <scope>NUCLEOTIDE SEQUENCE [LARGE SCALE GENOMIC DNA]</scope>
    <source>
        <strain evidence="7 8">Pla111</strain>
    </source>
</reference>